<protein>
    <submittedName>
        <fullName evidence="2">Uncharacterized protein</fullName>
    </submittedName>
</protein>
<dbReference type="AlphaFoldDB" id="A0A840TUL7"/>
<comment type="caution">
    <text evidence="2">The sequence shown here is derived from an EMBL/GenBank/DDBJ whole genome shotgun (WGS) entry which is preliminary data.</text>
</comment>
<reference evidence="2 3" key="1">
    <citation type="submission" date="2020-08" db="EMBL/GenBank/DDBJ databases">
        <title>Genomic Encyclopedia of Type Strains, Phase IV (KMG-IV): sequencing the most valuable type-strain genomes for metagenomic binning, comparative biology and taxonomic classification.</title>
        <authorList>
            <person name="Goeker M."/>
        </authorList>
    </citation>
    <scope>NUCLEOTIDE SEQUENCE [LARGE SCALE GENOMIC DNA]</scope>
    <source>
        <strain evidence="2 3">DSM 105074</strain>
    </source>
</reference>
<gene>
    <name evidence="2" type="ORF">HNQ92_003419</name>
</gene>
<feature type="transmembrane region" description="Helical" evidence="1">
    <location>
        <begin position="21"/>
        <end position="38"/>
    </location>
</feature>
<keyword evidence="1" id="KW-0812">Transmembrane</keyword>
<keyword evidence="1" id="KW-1133">Transmembrane helix</keyword>
<accession>A0A840TUL7</accession>
<sequence>MRKYLKKHLEWRKNLTPEKTLLYAFVANWFLWLVTRLATESLFSLESQSWPYHVFGATFMAIFMTTLFNWLTIKQVFGREKA</sequence>
<dbReference type="Proteomes" id="UP000557307">
    <property type="component" value="Unassembled WGS sequence"/>
</dbReference>
<dbReference type="RefSeq" id="WP_184175254.1">
    <property type="nucleotide sequence ID" value="NZ_JACHGF010000005.1"/>
</dbReference>
<evidence type="ECO:0000256" key="1">
    <source>
        <dbReference type="SAM" id="Phobius"/>
    </source>
</evidence>
<organism evidence="2 3">
    <name type="scientific">Rhabdobacter roseus</name>
    <dbReference type="NCBI Taxonomy" id="1655419"/>
    <lineage>
        <taxon>Bacteria</taxon>
        <taxon>Pseudomonadati</taxon>
        <taxon>Bacteroidota</taxon>
        <taxon>Cytophagia</taxon>
        <taxon>Cytophagales</taxon>
        <taxon>Cytophagaceae</taxon>
        <taxon>Rhabdobacter</taxon>
    </lineage>
</organism>
<dbReference type="EMBL" id="JACHGF010000005">
    <property type="protein sequence ID" value="MBB5285262.1"/>
    <property type="molecule type" value="Genomic_DNA"/>
</dbReference>
<keyword evidence="1" id="KW-0472">Membrane</keyword>
<evidence type="ECO:0000313" key="2">
    <source>
        <dbReference type="EMBL" id="MBB5285262.1"/>
    </source>
</evidence>
<evidence type="ECO:0000313" key="3">
    <source>
        <dbReference type="Proteomes" id="UP000557307"/>
    </source>
</evidence>
<name>A0A840TUL7_9BACT</name>
<feature type="transmembrane region" description="Helical" evidence="1">
    <location>
        <begin position="50"/>
        <end position="71"/>
    </location>
</feature>
<keyword evidence="3" id="KW-1185">Reference proteome</keyword>
<proteinExistence type="predicted"/>